<evidence type="ECO:0000259" key="14">
    <source>
        <dbReference type="PROSITE" id="PS51030"/>
    </source>
</evidence>
<evidence type="ECO:0000256" key="2">
    <source>
        <dbReference type="ARBA" id="ARBA00022665"/>
    </source>
</evidence>
<dbReference type="GO" id="GO:0005496">
    <property type="term" value="F:steroid binding"/>
    <property type="evidence" value="ECO:0007669"/>
    <property type="project" value="UniProtKB-KW"/>
</dbReference>
<dbReference type="PANTHER" id="PTHR48092">
    <property type="entry name" value="KNIRPS-RELATED PROTEIN-RELATED"/>
    <property type="match status" value="1"/>
</dbReference>
<keyword evidence="17" id="KW-1185">Reference proteome</keyword>
<evidence type="ECO:0000256" key="12">
    <source>
        <dbReference type="RuleBase" id="RU004334"/>
    </source>
</evidence>
<feature type="region of interest" description="Disordered" evidence="13">
    <location>
        <begin position="1"/>
        <end position="33"/>
    </location>
</feature>
<dbReference type="InterPro" id="IPR000536">
    <property type="entry name" value="Nucl_hrmn_rcpt_lig-bd"/>
</dbReference>
<dbReference type="InterPro" id="IPR001723">
    <property type="entry name" value="Nuclear_hrmn_rcpt"/>
</dbReference>
<dbReference type="FunFam" id="3.30.50.10:FF:000139">
    <property type="entry name" value="Estrogen receptor beta a variant b"/>
    <property type="match status" value="1"/>
</dbReference>
<protein>
    <submittedName>
        <fullName evidence="16">Uncharacterized protein</fullName>
    </submittedName>
</protein>
<evidence type="ECO:0000256" key="3">
    <source>
        <dbReference type="ARBA" id="ARBA00022723"/>
    </source>
</evidence>
<dbReference type="InterPro" id="IPR050200">
    <property type="entry name" value="Nuclear_hormone_rcpt_NR3"/>
</dbReference>
<dbReference type="Pfam" id="PF00105">
    <property type="entry name" value="zf-C4"/>
    <property type="match status" value="1"/>
</dbReference>
<dbReference type="RefSeq" id="XP_066911900.1">
    <property type="nucleotide sequence ID" value="XM_067055799.1"/>
</dbReference>
<accession>A0A7M5UU19</accession>
<dbReference type="SUPFAM" id="SSF48508">
    <property type="entry name" value="Nuclear receptor ligand-binding domain"/>
    <property type="match status" value="1"/>
</dbReference>
<feature type="compositionally biased region" description="Low complexity" evidence="13">
    <location>
        <begin position="16"/>
        <end position="25"/>
    </location>
</feature>
<name>A0A7M5UU19_9CNID</name>
<evidence type="ECO:0000256" key="9">
    <source>
        <dbReference type="ARBA" id="ARBA00023163"/>
    </source>
</evidence>
<dbReference type="AlphaFoldDB" id="A0A7M5UU19"/>
<evidence type="ECO:0000256" key="13">
    <source>
        <dbReference type="SAM" id="MobiDB-lite"/>
    </source>
</evidence>
<dbReference type="SUPFAM" id="SSF57716">
    <property type="entry name" value="Glucocorticoid receptor-like (DNA-binding domain)"/>
    <property type="match status" value="1"/>
</dbReference>
<dbReference type="GO" id="GO:0008270">
    <property type="term" value="F:zinc ion binding"/>
    <property type="evidence" value="ECO:0007669"/>
    <property type="project" value="UniProtKB-KW"/>
</dbReference>
<dbReference type="Gene3D" id="1.10.565.10">
    <property type="entry name" value="Retinoid X Receptor"/>
    <property type="match status" value="1"/>
</dbReference>
<dbReference type="EnsemblMetazoa" id="CLYHEMT005806.2">
    <property type="protein sequence ID" value="CLYHEMP005806.2"/>
    <property type="gene ID" value="CLYHEMG005806"/>
</dbReference>
<evidence type="ECO:0000313" key="16">
    <source>
        <dbReference type="EnsemblMetazoa" id="CLYHEMP005806.2"/>
    </source>
</evidence>
<dbReference type="Proteomes" id="UP000594262">
    <property type="component" value="Unplaced"/>
</dbReference>
<dbReference type="GO" id="GO:0005634">
    <property type="term" value="C:nucleus"/>
    <property type="evidence" value="ECO:0007669"/>
    <property type="project" value="UniProtKB-SubCell"/>
</dbReference>
<evidence type="ECO:0000256" key="1">
    <source>
        <dbReference type="ARBA" id="ARBA00005413"/>
    </source>
</evidence>
<evidence type="ECO:0000256" key="10">
    <source>
        <dbReference type="ARBA" id="ARBA00023170"/>
    </source>
</evidence>
<dbReference type="PRINTS" id="PR00047">
    <property type="entry name" value="STROIDFINGER"/>
</dbReference>
<organism evidence="16 17">
    <name type="scientific">Clytia hemisphaerica</name>
    <dbReference type="NCBI Taxonomy" id="252671"/>
    <lineage>
        <taxon>Eukaryota</taxon>
        <taxon>Metazoa</taxon>
        <taxon>Cnidaria</taxon>
        <taxon>Hydrozoa</taxon>
        <taxon>Hydroidolina</taxon>
        <taxon>Leptothecata</taxon>
        <taxon>Obeliida</taxon>
        <taxon>Clytiidae</taxon>
        <taxon>Clytia</taxon>
    </lineage>
</organism>
<keyword evidence="6 12" id="KW-0805">Transcription regulation</keyword>
<evidence type="ECO:0000259" key="15">
    <source>
        <dbReference type="PROSITE" id="PS51843"/>
    </source>
</evidence>
<dbReference type="PROSITE" id="PS51030">
    <property type="entry name" value="NUCLEAR_REC_DBD_2"/>
    <property type="match status" value="1"/>
</dbReference>
<dbReference type="InterPro" id="IPR001628">
    <property type="entry name" value="Znf_hrmn_rcpt"/>
</dbReference>
<evidence type="ECO:0000256" key="5">
    <source>
        <dbReference type="ARBA" id="ARBA00022833"/>
    </source>
</evidence>
<dbReference type="GeneID" id="136799115"/>
<sequence length="384" mass="43281">MDVDEKTPLGEKDAKPQTAQTPQTALQNRPQGPINKQDANFLCVVCSDRASGYHYGVPACEGCKAFFKRSLQSKDLNYKCPAKGNCVIDKMSRKCCQACRLKKCQDVGMSREFLGSKTKKVKGERGKDYSKPSKQKKTEQSEQTENLVESTISAKEVELENMVDKLNVLHSEYFLKIKDKSEPGQDVKEQLCTTVGQQLIRIIDWAKKLPGYCQLAISDQAILLQAAWVDLLVLNWLYFSVISEGGLNISRSCHITKDDAKELGFDNIHSHIVLLIDRAKKYRIDEEEVACLKAISLTNAESSSLEGPDKVNDLITQFSSALQYYTATRHRENPQKFANLVLILPQLKYLVNQLIEFLYTMKINCSGPALTDLVIEMLEAKQRL</sequence>
<keyword evidence="11 12" id="KW-0539">Nucleus</keyword>
<dbReference type="PROSITE" id="PS51843">
    <property type="entry name" value="NR_LBD"/>
    <property type="match status" value="1"/>
</dbReference>
<comment type="subcellular location">
    <subcellularLocation>
        <location evidence="12">Nucleus</location>
    </subcellularLocation>
</comment>
<keyword evidence="5 12" id="KW-0862">Zinc</keyword>
<keyword evidence="4 12" id="KW-0863">Zinc-finger</keyword>
<dbReference type="SMART" id="SM00430">
    <property type="entry name" value="HOLI"/>
    <property type="match status" value="1"/>
</dbReference>
<keyword evidence="8 12" id="KW-0238">DNA-binding</keyword>
<dbReference type="OrthoDB" id="5799427at2759"/>
<evidence type="ECO:0000256" key="7">
    <source>
        <dbReference type="ARBA" id="ARBA00023121"/>
    </source>
</evidence>
<proteinExistence type="inferred from homology"/>
<dbReference type="InterPro" id="IPR035500">
    <property type="entry name" value="NHR-like_dom_sf"/>
</dbReference>
<reference evidence="16" key="1">
    <citation type="submission" date="2021-01" db="UniProtKB">
        <authorList>
            <consortium name="EnsemblMetazoa"/>
        </authorList>
    </citation>
    <scope>IDENTIFICATION</scope>
</reference>
<feature type="domain" description="Nuclear receptor" evidence="14">
    <location>
        <begin position="40"/>
        <end position="116"/>
    </location>
</feature>
<keyword evidence="2" id="KW-0754">Steroid-binding</keyword>
<keyword evidence="10 12" id="KW-0675">Receptor</keyword>
<dbReference type="PROSITE" id="PS00031">
    <property type="entry name" value="NUCLEAR_REC_DBD_1"/>
    <property type="match status" value="1"/>
</dbReference>
<keyword evidence="3 12" id="KW-0479">Metal-binding</keyword>
<keyword evidence="9 12" id="KW-0804">Transcription</keyword>
<dbReference type="GO" id="GO:0003700">
    <property type="term" value="F:DNA-binding transcription factor activity"/>
    <property type="evidence" value="ECO:0007669"/>
    <property type="project" value="InterPro"/>
</dbReference>
<dbReference type="SMART" id="SM00399">
    <property type="entry name" value="ZnF_C4"/>
    <property type="match status" value="1"/>
</dbReference>
<dbReference type="Gene3D" id="3.30.50.10">
    <property type="entry name" value="Erythroid Transcription Factor GATA-1, subunit A"/>
    <property type="match status" value="1"/>
</dbReference>
<dbReference type="InterPro" id="IPR013088">
    <property type="entry name" value="Znf_NHR/GATA"/>
</dbReference>
<evidence type="ECO:0000256" key="11">
    <source>
        <dbReference type="ARBA" id="ARBA00023242"/>
    </source>
</evidence>
<dbReference type="PRINTS" id="PR00398">
    <property type="entry name" value="STRDHORMONER"/>
</dbReference>
<evidence type="ECO:0000256" key="6">
    <source>
        <dbReference type="ARBA" id="ARBA00023015"/>
    </source>
</evidence>
<comment type="similarity">
    <text evidence="1">Belongs to the nuclear hormone receptor family. NR3 subfamily.</text>
</comment>
<evidence type="ECO:0000313" key="17">
    <source>
        <dbReference type="Proteomes" id="UP000594262"/>
    </source>
</evidence>
<evidence type="ECO:0000256" key="8">
    <source>
        <dbReference type="ARBA" id="ARBA00023125"/>
    </source>
</evidence>
<dbReference type="CDD" id="cd06916">
    <property type="entry name" value="NR_DBD_like"/>
    <property type="match status" value="1"/>
</dbReference>
<dbReference type="Pfam" id="PF00104">
    <property type="entry name" value="Hormone_recep"/>
    <property type="match status" value="1"/>
</dbReference>
<dbReference type="GO" id="GO:0043565">
    <property type="term" value="F:sequence-specific DNA binding"/>
    <property type="evidence" value="ECO:0007669"/>
    <property type="project" value="InterPro"/>
</dbReference>
<evidence type="ECO:0000256" key="4">
    <source>
        <dbReference type="ARBA" id="ARBA00022771"/>
    </source>
</evidence>
<keyword evidence="7" id="KW-0446">Lipid-binding</keyword>
<feature type="region of interest" description="Disordered" evidence="13">
    <location>
        <begin position="119"/>
        <end position="145"/>
    </location>
</feature>
<feature type="compositionally biased region" description="Basic and acidic residues" evidence="13">
    <location>
        <begin position="1"/>
        <end position="15"/>
    </location>
</feature>
<feature type="domain" description="NR LBD" evidence="15">
    <location>
        <begin position="158"/>
        <end position="380"/>
    </location>
</feature>
<feature type="compositionally biased region" description="Basic and acidic residues" evidence="13">
    <location>
        <begin position="121"/>
        <end position="140"/>
    </location>
</feature>